<protein>
    <submittedName>
        <fullName evidence="1">Uncharacterized protein</fullName>
    </submittedName>
</protein>
<dbReference type="AlphaFoldDB" id="A0A367XPK7"/>
<comment type="caution">
    <text evidence="1">The sequence shown here is derived from an EMBL/GenBank/DDBJ whole genome shotgun (WGS) entry which is preliminary data.</text>
</comment>
<dbReference type="OrthoDB" id="4017063at2759"/>
<evidence type="ECO:0000313" key="2">
    <source>
        <dbReference type="Proteomes" id="UP000253472"/>
    </source>
</evidence>
<organism evidence="1 2">
    <name type="scientific">Candida viswanathii</name>
    <dbReference type="NCBI Taxonomy" id="5486"/>
    <lineage>
        <taxon>Eukaryota</taxon>
        <taxon>Fungi</taxon>
        <taxon>Dikarya</taxon>
        <taxon>Ascomycota</taxon>
        <taxon>Saccharomycotina</taxon>
        <taxon>Pichiomycetes</taxon>
        <taxon>Debaryomycetaceae</taxon>
        <taxon>Candida/Lodderomyces clade</taxon>
        <taxon>Candida</taxon>
    </lineage>
</organism>
<evidence type="ECO:0000313" key="1">
    <source>
        <dbReference type="EMBL" id="RCK55564.1"/>
    </source>
</evidence>
<reference evidence="1 2" key="1">
    <citation type="submission" date="2018-06" db="EMBL/GenBank/DDBJ databases">
        <title>Whole genome sequencing of Candida tropicalis (genome annotated by CSBL at Korea University).</title>
        <authorList>
            <person name="Ahn J."/>
        </authorList>
    </citation>
    <scope>NUCLEOTIDE SEQUENCE [LARGE SCALE GENOMIC DNA]</scope>
    <source>
        <strain evidence="1 2">ATCC 20962</strain>
    </source>
</reference>
<dbReference type="Proteomes" id="UP000253472">
    <property type="component" value="Unassembled WGS sequence"/>
</dbReference>
<gene>
    <name evidence="1" type="ORF">Cantr_04679</name>
</gene>
<dbReference type="EMBL" id="QLNQ01000030">
    <property type="protein sequence ID" value="RCK55564.1"/>
    <property type="molecule type" value="Genomic_DNA"/>
</dbReference>
<name>A0A367XPK7_9ASCO</name>
<proteinExistence type="predicted"/>
<accession>A0A367XPK7</accession>
<keyword evidence="2" id="KW-1185">Reference proteome</keyword>
<sequence length="187" mass="20995">MSSSTSSNVSNIGLRSVSIAAASSTSAIPRKISSTTEFSTITPSKTFQKVVLQNPTVLRIYTNLVQSGTVFVTSLYCLLLSLNASKVASKGTVFADTYNELFSTLAYVEEPLDIPKEEFSLILEMFNDLFNNFNFITLSQSRLSNKNLQREISQFFKNRQIIMDEKNDFMRETLSAALNDWLSNLKR</sequence>